<evidence type="ECO:0000313" key="1">
    <source>
        <dbReference type="EMBL" id="SVB73395.1"/>
    </source>
</evidence>
<dbReference type="EMBL" id="UINC01055002">
    <property type="protein sequence ID" value="SVB73395.1"/>
    <property type="molecule type" value="Genomic_DNA"/>
</dbReference>
<name>A0A382GF80_9ZZZZ</name>
<proteinExistence type="predicted"/>
<reference evidence="1" key="1">
    <citation type="submission" date="2018-05" db="EMBL/GenBank/DDBJ databases">
        <authorList>
            <person name="Lanie J.A."/>
            <person name="Ng W.-L."/>
            <person name="Kazmierczak K.M."/>
            <person name="Andrzejewski T.M."/>
            <person name="Davidsen T.M."/>
            <person name="Wayne K.J."/>
            <person name="Tettelin H."/>
            <person name="Glass J.I."/>
            <person name="Rusch D."/>
            <person name="Podicherti R."/>
            <person name="Tsui H.-C.T."/>
            <person name="Winkler M.E."/>
        </authorList>
    </citation>
    <scope>NUCLEOTIDE SEQUENCE</scope>
</reference>
<organism evidence="1">
    <name type="scientific">marine metagenome</name>
    <dbReference type="NCBI Taxonomy" id="408172"/>
    <lineage>
        <taxon>unclassified sequences</taxon>
        <taxon>metagenomes</taxon>
        <taxon>ecological metagenomes</taxon>
    </lineage>
</organism>
<gene>
    <name evidence="1" type="ORF">METZ01_LOCUS226249</name>
</gene>
<dbReference type="AlphaFoldDB" id="A0A382GF80"/>
<accession>A0A382GF80</accession>
<protein>
    <submittedName>
        <fullName evidence="1">Uncharacterized protein</fullName>
    </submittedName>
</protein>
<sequence>MINIKTATKKQIREADKKGQIGVTYSADDIKNNKAYGVVTVGPSPSGMGVGSTAWGSITPSPSGHIDTIGTFNTTINTTPVTVTAGPSTYIQIGDTKLTEKKLEKLTALLDMIEGMEESEVKALFDTIVALNKIKR</sequence>